<dbReference type="GO" id="GO:0016829">
    <property type="term" value="F:lyase activity"/>
    <property type="evidence" value="ECO:0007669"/>
    <property type="project" value="InterPro"/>
</dbReference>
<organism evidence="3">
    <name type="scientific">marine sediment metagenome</name>
    <dbReference type="NCBI Taxonomy" id="412755"/>
    <lineage>
        <taxon>unclassified sequences</taxon>
        <taxon>metagenomes</taxon>
        <taxon>ecological metagenomes</taxon>
    </lineage>
</organism>
<gene>
    <name evidence="3" type="ORF">S12H4_39881</name>
</gene>
<evidence type="ECO:0000259" key="2">
    <source>
        <dbReference type="Pfam" id="PF03972"/>
    </source>
</evidence>
<sequence>METISQKWAKFALGLDYENIPSVALEEAKRFLLDSVGCAFSALNNKDTQAAYDYIQDLGGKKQATVIGWGEKSNLPQATLMNSLLIRALDYNDIYWEQDPSHPSDIIPAVLSTGEFMKKNGKEVLVGIIISYELEMRLCLAAFPGVREIGWHHATLTQLVSPAVAGRMLDLSEEEMVAAIGISGSSHFTLGGVVAGHLTNMK</sequence>
<comment type="similarity">
    <text evidence="1">Belongs to the PrpD family.</text>
</comment>
<feature type="non-terminal residue" evidence="3">
    <location>
        <position position="202"/>
    </location>
</feature>
<comment type="caution">
    <text evidence="3">The sequence shown here is derived from an EMBL/GenBank/DDBJ whole genome shotgun (WGS) entry which is preliminary data.</text>
</comment>
<evidence type="ECO:0000313" key="3">
    <source>
        <dbReference type="EMBL" id="GAI89102.1"/>
    </source>
</evidence>
<reference evidence="3" key="1">
    <citation type="journal article" date="2014" name="Front. Microbiol.">
        <title>High frequency of phylogenetically diverse reductive dehalogenase-homologous genes in deep subseafloor sedimentary metagenomes.</title>
        <authorList>
            <person name="Kawai M."/>
            <person name="Futagami T."/>
            <person name="Toyoda A."/>
            <person name="Takaki Y."/>
            <person name="Nishi S."/>
            <person name="Hori S."/>
            <person name="Arai W."/>
            <person name="Tsubouchi T."/>
            <person name="Morono Y."/>
            <person name="Uchiyama I."/>
            <person name="Ito T."/>
            <person name="Fujiyama A."/>
            <person name="Inagaki F."/>
            <person name="Takami H."/>
        </authorList>
    </citation>
    <scope>NUCLEOTIDE SEQUENCE</scope>
    <source>
        <strain evidence="3">Expedition CK06-06</strain>
    </source>
</reference>
<dbReference type="Pfam" id="PF03972">
    <property type="entry name" value="MmgE_PrpD_N"/>
    <property type="match status" value="1"/>
</dbReference>
<dbReference type="InterPro" id="IPR005656">
    <property type="entry name" value="MmgE_PrpD"/>
</dbReference>
<name>X1S7S2_9ZZZZ</name>
<dbReference type="PANTHER" id="PTHR16943:SF8">
    <property type="entry name" value="2-METHYLCITRATE DEHYDRATASE"/>
    <property type="match status" value="1"/>
</dbReference>
<dbReference type="PANTHER" id="PTHR16943">
    <property type="entry name" value="2-METHYLCITRATE DEHYDRATASE-RELATED"/>
    <property type="match status" value="1"/>
</dbReference>
<dbReference type="Gene3D" id="1.10.4100.10">
    <property type="entry name" value="2-methylcitrate dehydratase PrpD"/>
    <property type="match status" value="1"/>
</dbReference>
<accession>X1S7S2</accession>
<dbReference type="InterPro" id="IPR042183">
    <property type="entry name" value="MmgE/PrpD_sf_1"/>
</dbReference>
<dbReference type="EMBL" id="BARW01024152">
    <property type="protein sequence ID" value="GAI89102.1"/>
    <property type="molecule type" value="Genomic_DNA"/>
</dbReference>
<evidence type="ECO:0000256" key="1">
    <source>
        <dbReference type="ARBA" id="ARBA00006174"/>
    </source>
</evidence>
<feature type="domain" description="MmgE/PrpD N-terminal" evidence="2">
    <location>
        <begin position="8"/>
        <end position="199"/>
    </location>
</feature>
<dbReference type="AlphaFoldDB" id="X1S7S2"/>
<proteinExistence type="inferred from homology"/>
<dbReference type="InterPro" id="IPR045336">
    <property type="entry name" value="MmgE_PrpD_N"/>
</dbReference>
<dbReference type="SUPFAM" id="SSF103378">
    <property type="entry name" value="2-methylcitrate dehydratase PrpD"/>
    <property type="match status" value="1"/>
</dbReference>
<protein>
    <recommendedName>
        <fullName evidence="2">MmgE/PrpD N-terminal domain-containing protein</fullName>
    </recommendedName>
</protein>
<dbReference type="InterPro" id="IPR036148">
    <property type="entry name" value="MmgE/PrpD_sf"/>
</dbReference>